<comment type="caution">
    <text evidence="1">The sequence shown here is derived from an EMBL/GenBank/DDBJ whole genome shotgun (WGS) entry which is preliminary data.</text>
</comment>
<organism evidence="1 2">
    <name type="scientific">Thermomonospora cellulosilytica</name>
    <dbReference type="NCBI Taxonomy" id="1411118"/>
    <lineage>
        <taxon>Bacteria</taxon>
        <taxon>Bacillati</taxon>
        <taxon>Actinomycetota</taxon>
        <taxon>Actinomycetes</taxon>
        <taxon>Streptosporangiales</taxon>
        <taxon>Thermomonosporaceae</taxon>
        <taxon>Thermomonospora</taxon>
    </lineage>
</organism>
<evidence type="ECO:0000313" key="1">
    <source>
        <dbReference type="EMBL" id="MBA9005745.1"/>
    </source>
</evidence>
<dbReference type="AlphaFoldDB" id="A0A7W3RAX3"/>
<dbReference type="InterPro" id="IPR046080">
    <property type="entry name" value="DUF6098"/>
</dbReference>
<protein>
    <submittedName>
        <fullName evidence="1">Uncharacterized protein</fullName>
    </submittedName>
</protein>
<accession>A0A7W3RAX3</accession>
<keyword evidence="2" id="KW-1185">Reference proteome</keyword>
<dbReference type="EMBL" id="JACJII010000001">
    <property type="protein sequence ID" value="MBA9005745.1"/>
    <property type="molecule type" value="Genomic_DNA"/>
</dbReference>
<gene>
    <name evidence="1" type="ORF">HNR21_004627</name>
</gene>
<dbReference type="Proteomes" id="UP000539313">
    <property type="component" value="Unassembled WGS sequence"/>
</dbReference>
<sequence>MEEMPTVSTLDDLVKLVEKDDRLFVRWSRGPQADAKGCSHDDLTGVQMPGLSANPLAVEDWWAPRPLVVWVARRLYDYSHLEREKGPGVRPWILVGEELGRGPDNEPLVRCVRPVAWIDEALLSDAKRVVAEQRGEWGPMRRPADV</sequence>
<name>A0A7W3RAX3_9ACTN</name>
<evidence type="ECO:0000313" key="2">
    <source>
        <dbReference type="Proteomes" id="UP000539313"/>
    </source>
</evidence>
<dbReference type="Pfam" id="PF19593">
    <property type="entry name" value="DUF6098"/>
    <property type="match status" value="1"/>
</dbReference>
<reference evidence="1 2" key="1">
    <citation type="submission" date="2020-08" db="EMBL/GenBank/DDBJ databases">
        <title>Sequencing the genomes of 1000 actinobacteria strains.</title>
        <authorList>
            <person name="Klenk H.-P."/>
        </authorList>
    </citation>
    <scope>NUCLEOTIDE SEQUENCE [LARGE SCALE GENOMIC DNA]</scope>
    <source>
        <strain evidence="1 2">DSM 45823</strain>
    </source>
</reference>
<proteinExistence type="predicted"/>